<accession>A0A195AUK0</accession>
<sequence>MHCSSNPVVFSPGLSDCPSVPVFKQMSFRRITFNMFIFLTRYQSNANSAPIFPPYDSVVIYVGTALNSDTLQLTFAIFWTSLGHLENCIM</sequence>
<dbReference type="EMBL" id="KQ976738">
    <property type="protein sequence ID" value="KYM75659.1"/>
    <property type="molecule type" value="Genomic_DNA"/>
</dbReference>
<evidence type="ECO:0000313" key="2">
    <source>
        <dbReference type="Proteomes" id="UP000078540"/>
    </source>
</evidence>
<dbReference type="AlphaFoldDB" id="A0A195AUK0"/>
<reference evidence="1 2" key="1">
    <citation type="submission" date="2015-09" db="EMBL/GenBank/DDBJ databases">
        <title>Atta colombica WGS genome.</title>
        <authorList>
            <person name="Nygaard S."/>
            <person name="Hu H."/>
            <person name="Boomsma J."/>
            <person name="Zhang G."/>
        </authorList>
    </citation>
    <scope>NUCLEOTIDE SEQUENCE [LARGE SCALE GENOMIC DNA]</scope>
    <source>
        <strain evidence="1">Treedump-2</strain>
        <tissue evidence="1">Whole body</tissue>
    </source>
</reference>
<proteinExistence type="predicted"/>
<name>A0A195AUK0_9HYME</name>
<organism evidence="1 2">
    <name type="scientific">Atta colombica</name>
    <dbReference type="NCBI Taxonomy" id="520822"/>
    <lineage>
        <taxon>Eukaryota</taxon>
        <taxon>Metazoa</taxon>
        <taxon>Ecdysozoa</taxon>
        <taxon>Arthropoda</taxon>
        <taxon>Hexapoda</taxon>
        <taxon>Insecta</taxon>
        <taxon>Pterygota</taxon>
        <taxon>Neoptera</taxon>
        <taxon>Endopterygota</taxon>
        <taxon>Hymenoptera</taxon>
        <taxon>Apocrita</taxon>
        <taxon>Aculeata</taxon>
        <taxon>Formicoidea</taxon>
        <taxon>Formicidae</taxon>
        <taxon>Myrmicinae</taxon>
        <taxon>Atta</taxon>
    </lineage>
</organism>
<keyword evidence="2" id="KW-1185">Reference proteome</keyword>
<protein>
    <submittedName>
        <fullName evidence="1">Uncharacterized protein</fullName>
    </submittedName>
</protein>
<evidence type="ECO:0000313" key="1">
    <source>
        <dbReference type="EMBL" id="KYM75659.1"/>
    </source>
</evidence>
<dbReference type="Proteomes" id="UP000078540">
    <property type="component" value="Unassembled WGS sequence"/>
</dbReference>
<gene>
    <name evidence="1" type="ORF">ALC53_13722</name>
</gene>